<comment type="caution">
    <text evidence="2">The sequence shown here is derived from an EMBL/GenBank/DDBJ whole genome shotgun (WGS) entry which is preliminary data.</text>
</comment>
<reference evidence="2 3" key="1">
    <citation type="submission" date="2010-04" db="EMBL/GenBank/DDBJ databases">
        <authorList>
            <person name="Qin X."/>
            <person name="Bachman B."/>
            <person name="Battles P."/>
            <person name="Bell A."/>
            <person name="Bess C."/>
            <person name="Bickham C."/>
            <person name="Chaboub L."/>
            <person name="Chen D."/>
            <person name="Coyle M."/>
            <person name="Deiros D.R."/>
            <person name="Dinh H."/>
            <person name="Forbes L."/>
            <person name="Fowler G."/>
            <person name="Francisco L."/>
            <person name="Fu Q."/>
            <person name="Gubbala S."/>
            <person name="Hale W."/>
            <person name="Han Y."/>
            <person name="Hemphill L."/>
            <person name="Highlander S.K."/>
            <person name="Hirani K."/>
            <person name="Hogues M."/>
            <person name="Jackson L."/>
            <person name="Jakkamsetti A."/>
            <person name="Javaid M."/>
            <person name="Jiang H."/>
            <person name="Korchina V."/>
            <person name="Kovar C."/>
            <person name="Lara F."/>
            <person name="Lee S."/>
            <person name="Mata R."/>
            <person name="Mathew T."/>
            <person name="Moen C."/>
            <person name="Morales K."/>
            <person name="Munidasa M."/>
            <person name="Nazareth L."/>
            <person name="Ngo R."/>
            <person name="Nguyen L."/>
            <person name="Okwuonu G."/>
            <person name="Ongeri F."/>
            <person name="Patil S."/>
            <person name="Petrosino J."/>
            <person name="Pham C."/>
            <person name="Pham P."/>
            <person name="Pu L.-L."/>
            <person name="Puazo M."/>
            <person name="Raj R."/>
            <person name="Reid J."/>
            <person name="Rouhana J."/>
            <person name="Saada N."/>
            <person name="Shang Y."/>
            <person name="Simmons D."/>
            <person name="Thornton R."/>
            <person name="Warren J."/>
            <person name="Weissenberger G."/>
            <person name="Zhang J."/>
            <person name="Zhang L."/>
            <person name="Zhou C."/>
            <person name="Zhu D."/>
            <person name="Muzny D."/>
            <person name="Worley K."/>
            <person name="Gibbs R."/>
        </authorList>
    </citation>
    <scope>NUCLEOTIDE SEQUENCE [LARGE SCALE GENOMIC DNA]</scope>
    <source>
        <strain evidence="2 3">ATCC 49957</strain>
    </source>
</reference>
<evidence type="ECO:0000256" key="1">
    <source>
        <dbReference type="SAM" id="MobiDB-lite"/>
    </source>
</evidence>
<keyword evidence="3" id="KW-1185">Reference proteome</keyword>
<accession>D5RT70</accession>
<name>D5RT70_9PROT</name>
<evidence type="ECO:0000313" key="2">
    <source>
        <dbReference type="EMBL" id="EFH09503.1"/>
    </source>
</evidence>
<protein>
    <submittedName>
        <fullName evidence="2">Uncharacterized protein</fullName>
    </submittedName>
</protein>
<organism evidence="2 3">
    <name type="scientific">Pseudoroseomonas cervicalis ATCC 49957</name>
    <dbReference type="NCBI Taxonomy" id="525371"/>
    <lineage>
        <taxon>Bacteria</taxon>
        <taxon>Pseudomonadati</taxon>
        <taxon>Pseudomonadota</taxon>
        <taxon>Alphaproteobacteria</taxon>
        <taxon>Acetobacterales</taxon>
        <taxon>Roseomonadaceae</taxon>
        <taxon>Roseomonas</taxon>
    </lineage>
</organism>
<dbReference type="EMBL" id="ADVL01000781">
    <property type="protein sequence ID" value="EFH09503.1"/>
    <property type="molecule type" value="Genomic_DNA"/>
</dbReference>
<feature type="compositionally biased region" description="Low complexity" evidence="1">
    <location>
        <begin position="1"/>
        <end position="11"/>
    </location>
</feature>
<dbReference type="HOGENOM" id="CLU_2865013_0_0_5"/>
<evidence type="ECO:0000313" key="3">
    <source>
        <dbReference type="Proteomes" id="UP000005324"/>
    </source>
</evidence>
<feature type="region of interest" description="Disordered" evidence="1">
    <location>
        <begin position="1"/>
        <end position="35"/>
    </location>
</feature>
<proteinExistence type="predicted"/>
<dbReference type="AlphaFoldDB" id="D5RT70"/>
<dbReference type="Proteomes" id="UP000005324">
    <property type="component" value="Unassembled WGS sequence"/>
</dbReference>
<sequence length="64" mass="6440">MAGPGPSASAAGRRRFAPPRSGAGRGCPQTYPQEIPSLVPGRGAVSAGLARGILPALPFLRKTS</sequence>
<gene>
    <name evidence="2" type="ORF">HMPREF0731_4282</name>
</gene>